<gene>
    <name evidence="1" type="ORF">BK660_04055</name>
</gene>
<reference evidence="1 2" key="1">
    <citation type="submission" date="2016-10" db="EMBL/GenBank/DDBJ databases">
        <title>Comparative genome analysis of multiple Pseudomonas spp. focuses on biocontrol and plant growth promoting traits.</title>
        <authorList>
            <person name="Tao X.-Y."/>
            <person name="Taylor C.G."/>
        </authorList>
    </citation>
    <scope>NUCLEOTIDE SEQUENCE [LARGE SCALE GENOMIC DNA]</scope>
    <source>
        <strain evidence="1 2">38D7</strain>
    </source>
</reference>
<proteinExistence type="predicted"/>
<accession>A0A423IHD8</accession>
<dbReference type="Proteomes" id="UP000285636">
    <property type="component" value="Unassembled WGS sequence"/>
</dbReference>
<organism evidence="1 2">
    <name type="scientific">Pseudomonas brassicacearum</name>
    <dbReference type="NCBI Taxonomy" id="930166"/>
    <lineage>
        <taxon>Bacteria</taxon>
        <taxon>Pseudomonadati</taxon>
        <taxon>Pseudomonadota</taxon>
        <taxon>Gammaproteobacteria</taxon>
        <taxon>Pseudomonadales</taxon>
        <taxon>Pseudomonadaceae</taxon>
        <taxon>Pseudomonas</taxon>
    </lineage>
</organism>
<name>A0A423IHD8_9PSED</name>
<evidence type="ECO:0000313" key="2">
    <source>
        <dbReference type="Proteomes" id="UP000285636"/>
    </source>
</evidence>
<dbReference type="EMBL" id="MOBK01000001">
    <property type="protein sequence ID" value="RON24851.1"/>
    <property type="molecule type" value="Genomic_DNA"/>
</dbReference>
<comment type="caution">
    <text evidence="1">The sequence shown here is derived from an EMBL/GenBank/DDBJ whole genome shotgun (WGS) entry which is preliminary data.</text>
</comment>
<evidence type="ECO:0000313" key="1">
    <source>
        <dbReference type="EMBL" id="RON24851.1"/>
    </source>
</evidence>
<dbReference type="RefSeq" id="WP_123432219.1">
    <property type="nucleotide sequence ID" value="NZ_MOBK01000001.1"/>
</dbReference>
<dbReference type="AlphaFoldDB" id="A0A423IHD8"/>
<sequence>MDKINQTLEDILMTTASPIESLKIPKELVFEFLAVFSRFEFSLKESGYFRKSRHDTVEADWVKFTESMALHFDEIDSPNLSSAIEYLTKEPPQQQIVEGGSLNWRPLTFKPEQTLAAKAFLAVRMTRNNLFHGGKHSPHSAEGRDEKLIKSSLIILDYCINTHKDIKFDYETYAF</sequence>
<evidence type="ECO:0008006" key="3">
    <source>
        <dbReference type="Google" id="ProtNLM"/>
    </source>
</evidence>
<protein>
    <recommendedName>
        <fullName evidence="3">Apea-like HEPN domain-containing protein</fullName>
    </recommendedName>
</protein>